<dbReference type="Proteomes" id="UP000477010">
    <property type="component" value="Unassembled WGS sequence"/>
</dbReference>
<proteinExistence type="predicted"/>
<keyword evidence="1" id="KW-0812">Transmembrane</keyword>
<keyword evidence="1" id="KW-0472">Membrane</keyword>
<gene>
    <name evidence="2" type="ORF">GKD85_02695</name>
</gene>
<dbReference type="GeneID" id="75069721"/>
<sequence>MSKLFTSALFFISFAPLWLSVIFVDTVSLLEDTQSSGIEKIGISTILVVFSISLVFVLKKLRVEANSEAERYTILTVTEEKTVTSEFLLSYILPLFAFDFTQWKSVALFLIFFLTLGFLCVKHETFTVNIVLEVFGYQFYRCDLEDEDGNGITWMIISRTDLKGCVGDSVYLRPLNNECRLNASTR</sequence>
<protein>
    <submittedName>
        <fullName evidence="2">Uncharacterized protein</fullName>
    </submittedName>
</protein>
<dbReference type="EMBL" id="WKQE01000002">
    <property type="protein sequence ID" value="MSC79739.1"/>
    <property type="molecule type" value="Genomic_DNA"/>
</dbReference>
<organism evidence="2 3">
    <name type="scientific">Faecalibacterium prausnitzii</name>
    <dbReference type="NCBI Taxonomy" id="853"/>
    <lineage>
        <taxon>Bacteria</taxon>
        <taxon>Bacillati</taxon>
        <taxon>Bacillota</taxon>
        <taxon>Clostridia</taxon>
        <taxon>Eubacteriales</taxon>
        <taxon>Oscillospiraceae</taxon>
        <taxon>Faecalibacterium</taxon>
    </lineage>
</organism>
<evidence type="ECO:0000256" key="1">
    <source>
        <dbReference type="SAM" id="Phobius"/>
    </source>
</evidence>
<feature type="transmembrane region" description="Helical" evidence="1">
    <location>
        <begin position="41"/>
        <end position="58"/>
    </location>
</feature>
<feature type="transmembrane region" description="Helical" evidence="1">
    <location>
        <begin position="6"/>
        <end position="29"/>
    </location>
</feature>
<comment type="caution">
    <text evidence="2">The sequence shown here is derived from an EMBL/GenBank/DDBJ whole genome shotgun (WGS) entry which is preliminary data.</text>
</comment>
<evidence type="ECO:0000313" key="3">
    <source>
        <dbReference type="Proteomes" id="UP000477010"/>
    </source>
</evidence>
<dbReference type="AlphaFoldDB" id="A0A6A8KBL0"/>
<name>A0A6A8KBL0_9FIRM</name>
<reference evidence="2 3" key="1">
    <citation type="journal article" date="2019" name="Nat. Med.">
        <title>A library of human gut bacterial isolates paired with longitudinal multiomics data enables mechanistic microbiome research.</title>
        <authorList>
            <person name="Poyet M."/>
            <person name="Groussin M."/>
            <person name="Gibbons S.M."/>
            <person name="Avila-Pacheco J."/>
            <person name="Jiang X."/>
            <person name="Kearney S.M."/>
            <person name="Perrotta A.R."/>
            <person name="Berdy B."/>
            <person name="Zhao S."/>
            <person name="Lieberman T.D."/>
            <person name="Swanson P.K."/>
            <person name="Smith M."/>
            <person name="Roesemann S."/>
            <person name="Alexander J.E."/>
            <person name="Rich S.A."/>
            <person name="Livny J."/>
            <person name="Vlamakis H."/>
            <person name="Clish C."/>
            <person name="Bullock K."/>
            <person name="Deik A."/>
            <person name="Scott J."/>
            <person name="Pierce K.A."/>
            <person name="Xavier R.J."/>
            <person name="Alm E.J."/>
        </authorList>
    </citation>
    <scope>NUCLEOTIDE SEQUENCE [LARGE SCALE GENOMIC DNA]</scope>
    <source>
        <strain evidence="2 3">BIOML-B9</strain>
    </source>
</reference>
<keyword evidence="1" id="KW-1133">Transmembrane helix</keyword>
<evidence type="ECO:0000313" key="2">
    <source>
        <dbReference type="EMBL" id="MSC79739.1"/>
    </source>
</evidence>
<feature type="transmembrane region" description="Helical" evidence="1">
    <location>
        <begin position="103"/>
        <end position="121"/>
    </location>
</feature>
<dbReference type="RefSeq" id="WP_080545325.1">
    <property type="nucleotide sequence ID" value="NZ_BNEV01000057.1"/>
</dbReference>
<accession>A0A6A8KBL0</accession>